<accession>S6V8P3</accession>
<sequence>QEMGDNPARLHLLHALSGLRLALLPGVEIVTVGGELTEQLPHNIDGAPL</sequence>
<protein>
    <submittedName>
        <fullName evidence="1">Fusaric acid resistance protein region</fullName>
    </submittedName>
</protein>
<dbReference type="AlphaFoldDB" id="S6V8P3"/>
<dbReference type="Proteomes" id="UP000015729">
    <property type="component" value="Unassembled WGS sequence"/>
</dbReference>
<evidence type="ECO:0000313" key="1">
    <source>
        <dbReference type="EMBL" id="EPN50487.1"/>
    </source>
</evidence>
<dbReference type="EMBL" id="AOKG01001297">
    <property type="protein sequence ID" value="EPN50487.1"/>
    <property type="molecule type" value="Genomic_DNA"/>
</dbReference>
<organism evidence="1 2">
    <name type="scientific">Pseudomonas syringae pv. actinidiae ICMP 18807</name>
    <dbReference type="NCBI Taxonomy" id="1194404"/>
    <lineage>
        <taxon>Bacteria</taxon>
        <taxon>Pseudomonadati</taxon>
        <taxon>Pseudomonadota</taxon>
        <taxon>Gammaproteobacteria</taxon>
        <taxon>Pseudomonadales</taxon>
        <taxon>Pseudomonadaceae</taxon>
        <taxon>Pseudomonas</taxon>
        <taxon>Pseudomonas syringae</taxon>
    </lineage>
</organism>
<reference evidence="1 2" key="1">
    <citation type="journal article" date="2013" name="PLoS Pathog.">
        <title>Genomic analysis of the Kiwifruit pathogen Pseudomonas syringae pv. actinidiae provides insight into the origins of an emergent plant disease.</title>
        <authorList>
            <person name="McCann H.C."/>
            <person name="Rikkerink E.H."/>
            <person name="Bertels F."/>
            <person name="Fiers M."/>
            <person name="Lu A."/>
            <person name="Rees-George J."/>
            <person name="Andersen M.T."/>
            <person name="Gleave A.P."/>
            <person name="Haubold B."/>
            <person name="Wohlers M.W."/>
            <person name="Guttman D.S."/>
            <person name="Wang P.W."/>
            <person name="Straub C."/>
            <person name="Vanneste J.L."/>
            <person name="Rainey P.B."/>
            <person name="Templeton M.D."/>
        </authorList>
    </citation>
    <scope>NUCLEOTIDE SEQUENCE [LARGE SCALE GENOMIC DNA]</scope>
    <source>
        <strain evidence="1 2">ICMP 18807</strain>
    </source>
</reference>
<evidence type="ECO:0000313" key="2">
    <source>
        <dbReference type="Proteomes" id="UP000015729"/>
    </source>
</evidence>
<proteinExistence type="predicted"/>
<comment type="caution">
    <text evidence="1">The sequence shown here is derived from an EMBL/GenBank/DDBJ whole genome shotgun (WGS) entry which is preliminary data.</text>
</comment>
<feature type="non-terminal residue" evidence="1">
    <location>
        <position position="1"/>
    </location>
</feature>
<dbReference type="PATRIC" id="fig|1194404.4.peg.3896"/>
<name>S6V8P3_PSESF</name>
<gene>
    <name evidence="1" type="ORF">A244_18898</name>
</gene>